<accession>A0AA36DRQ4</accession>
<sequence length="216" mass="24540">MPLQLFIGKCYSCASTNMRSNFITKERGPPNRKAEPLTFDNNCNEDPWIIKQRSTVVCDTKCFKWQQLLNNSGSYSSMTFRGCYDRMFDMMNPSTLAIPDHNFCTAGEAQLSCLSDASVIEHSCWCDGDYCNSVSTPSWTIYDPEFLKTDRLAESEGWVVTFCARSEAKPGPQNSNRTFGDPKADQKSVNSDSLKGLQRLWLASLRRRLIEDFPFT</sequence>
<dbReference type="Pfam" id="PF06579">
    <property type="entry name" value="Ly-6_related"/>
    <property type="match status" value="1"/>
</dbReference>
<gene>
    <name evidence="2" type="ORF">CYNAS_LOCUS3963</name>
</gene>
<comment type="caution">
    <text evidence="2">The sequence shown here is derived from an EMBL/GenBank/DDBJ whole genome shotgun (WGS) entry which is preliminary data.</text>
</comment>
<protein>
    <submittedName>
        <fullName evidence="2">Uncharacterized protein</fullName>
    </submittedName>
</protein>
<name>A0AA36DRQ4_CYLNA</name>
<proteinExistence type="predicted"/>
<reference evidence="2" key="1">
    <citation type="submission" date="2023-07" db="EMBL/GenBank/DDBJ databases">
        <authorList>
            <consortium name="CYATHOMIX"/>
        </authorList>
    </citation>
    <scope>NUCLEOTIDE SEQUENCE</scope>
    <source>
        <strain evidence="2">N/A</strain>
    </source>
</reference>
<dbReference type="AlphaFoldDB" id="A0AA36DRQ4"/>
<keyword evidence="3" id="KW-1185">Reference proteome</keyword>
<evidence type="ECO:0000313" key="3">
    <source>
        <dbReference type="Proteomes" id="UP001176961"/>
    </source>
</evidence>
<feature type="region of interest" description="Disordered" evidence="1">
    <location>
        <begin position="167"/>
        <end position="191"/>
    </location>
</feature>
<organism evidence="2 3">
    <name type="scientific">Cylicocyclus nassatus</name>
    <name type="common">Nematode worm</name>
    <dbReference type="NCBI Taxonomy" id="53992"/>
    <lineage>
        <taxon>Eukaryota</taxon>
        <taxon>Metazoa</taxon>
        <taxon>Ecdysozoa</taxon>
        <taxon>Nematoda</taxon>
        <taxon>Chromadorea</taxon>
        <taxon>Rhabditida</taxon>
        <taxon>Rhabditina</taxon>
        <taxon>Rhabditomorpha</taxon>
        <taxon>Strongyloidea</taxon>
        <taxon>Strongylidae</taxon>
        <taxon>Cylicocyclus</taxon>
    </lineage>
</organism>
<evidence type="ECO:0000313" key="2">
    <source>
        <dbReference type="EMBL" id="CAJ0591980.1"/>
    </source>
</evidence>
<evidence type="ECO:0000256" key="1">
    <source>
        <dbReference type="SAM" id="MobiDB-lite"/>
    </source>
</evidence>
<dbReference type="EMBL" id="CATQJL010000001">
    <property type="protein sequence ID" value="CAJ0591980.1"/>
    <property type="molecule type" value="Genomic_DNA"/>
</dbReference>
<dbReference type="Proteomes" id="UP001176961">
    <property type="component" value="Unassembled WGS sequence"/>
</dbReference>
<dbReference type="InterPro" id="IPR010558">
    <property type="entry name" value="Ly-6-related"/>
</dbReference>